<keyword evidence="2" id="KW-1185">Reference proteome</keyword>
<evidence type="ECO:0000313" key="2">
    <source>
        <dbReference type="Proteomes" id="UP000242752"/>
    </source>
</evidence>
<reference evidence="1 2" key="1">
    <citation type="submission" date="2017-08" db="EMBL/GenBank/DDBJ databases">
        <title>Draft genome sequences of 64 type strains of genus Staph aureus.</title>
        <authorList>
            <person name="Cole K."/>
            <person name="Golubchik T."/>
            <person name="Russell J."/>
            <person name="Foster D."/>
            <person name="Llewelyn M."/>
            <person name="Wilson D."/>
            <person name="Crook D."/>
            <person name="Paul J."/>
        </authorList>
    </citation>
    <scope>NUCLEOTIDE SEQUENCE [LARGE SCALE GENOMIC DNA]</scope>
    <source>
        <strain evidence="1 2">DSM 21968</strain>
    </source>
</reference>
<organism evidence="1 2">
    <name type="scientific">Staphylococcus rostri</name>
    <dbReference type="NCBI Taxonomy" id="522262"/>
    <lineage>
        <taxon>Bacteria</taxon>
        <taxon>Bacillati</taxon>
        <taxon>Bacillota</taxon>
        <taxon>Bacilli</taxon>
        <taxon>Bacillales</taxon>
        <taxon>Staphylococcaceae</taxon>
        <taxon>Staphylococcus</taxon>
    </lineage>
</organism>
<name>A0A2K3YGJ2_9STAP</name>
<dbReference type="OrthoDB" id="9813719at2"/>
<accession>A0A2K3YGJ2</accession>
<dbReference type="EMBL" id="PPRF01000104">
    <property type="protein sequence ID" value="PNZ24746.1"/>
    <property type="molecule type" value="Genomic_DNA"/>
</dbReference>
<proteinExistence type="predicted"/>
<dbReference type="AlphaFoldDB" id="A0A2K3YGJ2"/>
<protein>
    <submittedName>
        <fullName evidence="1">Uncharacterized protein</fullName>
    </submittedName>
</protein>
<evidence type="ECO:0000313" key="1">
    <source>
        <dbReference type="EMBL" id="PNZ24746.1"/>
    </source>
</evidence>
<gene>
    <name evidence="1" type="ORF">CD122_10750</name>
</gene>
<comment type="caution">
    <text evidence="1">The sequence shown here is derived from an EMBL/GenBank/DDBJ whole genome shotgun (WGS) entry which is preliminary data.</text>
</comment>
<sequence>MRNRSLHIRSNFETLRETDIDDIKLDIAYKKVDIGIIKADIARAFHTKTASHIKKLLEMFETTRIFGRSDVMRVTGLKSSRASALLNDMLQHQLIQKVSGYGKGKYKFKSGRQNKK</sequence>
<dbReference type="Proteomes" id="UP000242752">
    <property type="component" value="Unassembled WGS sequence"/>
</dbReference>
<dbReference type="RefSeq" id="WP_103358955.1">
    <property type="nucleotide sequence ID" value="NZ_CP113107.1"/>
</dbReference>